<dbReference type="Proteomes" id="UP001151760">
    <property type="component" value="Unassembled WGS sequence"/>
</dbReference>
<dbReference type="EMBL" id="BQNB010019881">
    <property type="protein sequence ID" value="GJT90004.1"/>
    <property type="molecule type" value="Genomic_DNA"/>
</dbReference>
<protein>
    <recommendedName>
        <fullName evidence="4">CCHC-type domain-containing protein</fullName>
    </recommendedName>
</protein>
<dbReference type="PANTHER" id="PTHR33325:SF11">
    <property type="entry name" value="COLD SHOCK DOMAIN-CONTAINING PROTEIN 4-LIKE"/>
    <property type="match status" value="1"/>
</dbReference>
<reference evidence="2" key="2">
    <citation type="submission" date="2022-01" db="EMBL/GenBank/DDBJ databases">
        <authorList>
            <person name="Yamashiro T."/>
            <person name="Shiraishi A."/>
            <person name="Satake H."/>
            <person name="Nakayama K."/>
        </authorList>
    </citation>
    <scope>NUCLEOTIDE SEQUENCE</scope>
</reference>
<organism evidence="2 3">
    <name type="scientific">Tanacetum coccineum</name>
    <dbReference type="NCBI Taxonomy" id="301880"/>
    <lineage>
        <taxon>Eukaryota</taxon>
        <taxon>Viridiplantae</taxon>
        <taxon>Streptophyta</taxon>
        <taxon>Embryophyta</taxon>
        <taxon>Tracheophyta</taxon>
        <taxon>Spermatophyta</taxon>
        <taxon>Magnoliopsida</taxon>
        <taxon>eudicotyledons</taxon>
        <taxon>Gunneridae</taxon>
        <taxon>Pentapetalae</taxon>
        <taxon>asterids</taxon>
        <taxon>campanulids</taxon>
        <taxon>Asterales</taxon>
        <taxon>Asteraceae</taxon>
        <taxon>Asteroideae</taxon>
        <taxon>Anthemideae</taxon>
        <taxon>Anthemidinae</taxon>
        <taxon>Tanacetum</taxon>
    </lineage>
</organism>
<evidence type="ECO:0000313" key="3">
    <source>
        <dbReference type="Proteomes" id="UP001151760"/>
    </source>
</evidence>
<name>A0ABQ5HR34_9ASTR</name>
<keyword evidence="3" id="KW-1185">Reference proteome</keyword>
<comment type="caution">
    <text evidence="2">The sequence shown here is derived from an EMBL/GenBank/DDBJ whole genome shotgun (WGS) entry which is preliminary data.</text>
</comment>
<evidence type="ECO:0008006" key="4">
    <source>
        <dbReference type="Google" id="ProtNLM"/>
    </source>
</evidence>
<feature type="region of interest" description="Disordered" evidence="1">
    <location>
        <begin position="170"/>
        <end position="192"/>
    </location>
</feature>
<evidence type="ECO:0000256" key="1">
    <source>
        <dbReference type="SAM" id="MobiDB-lite"/>
    </source>
</evidence>
<accession>A0ABQ5HR34</accession>
<evidence type="ECO:0000313" key="2">
    <source>
        <dbReference type="EMBL" id="GJT90004.1"/>
    </source>
</evidence>
<gene>
    <name evidence="2" type="ORF">Tco_1078849</name>
</gene>
<sequence>MQKAKALMFIRHHLHVDLKIEYLNVKDPLVLWDKLKDRFDHQKTVILPKARYEWTYLRLHDFKSVSEYNSAMHRITSMLLLCGDTITDAEMLEKLFPHSMLLIYYYSNNIEPKTRPTCSAPLPEANKATYNDYSGGRGHGYYRGRGYGRDRRFGRGNYYGINHDVQFKNTSSHKKWQDKEKNENDGDEKEKGVTANSCYRCRSFVHWAKHCRTPKHLAVLYQKYIKNRENRVESNFVYDDRDNILDDHKDQTDATHLDDDEFITNE</sequence>
<reference evidence="2" key="1">
    <citation type="journal article" date="2022" name="Int. J. Mol. Sci.">
        <title>Draft Genome of Tanacetum Coccineum: Genomic Comparison of Closely Related Tanacetum-Family Plants.</title>
        <authorList>
            <person name="Yamashiro T."/>
            <person name="Shiraishi A."/>
            <person name="Nakayama K."/>
            <person name="Satake H."/>
        </authorList>
    </citation>
    <scope>NUCLEOTIDE SEQUENCE</scope>
</reference>
<proteinExistence type="predicted"/>
<feature type="compositionally biased region" description="Basic and acidic residues" evidence="1">
    <location>
        <begin position="175"/>
        <end position="192"/>
    </location>
</feature>
<dbReference type="PANTHER" id="PTHR33325">
    <property type="entry name" value="ZINC FINGER, CCHC-TYPE-RELATED"/>
    <property type="match status" value="1"/>
</dbReference>